<dbReference type="PANTHER" id="PTHR33619">
    <property type="entry name" value="POLYSACCHARIDE EXPORT PROTEIN GFCE-RELATED"/>
    <property type="match status" value="1"/>
</dbReference>
<feature type="signal peptide" evidence="15">
    <location>
        <begin position="1"/>
        <end position="18"/>
    </location>
</feature>
<feature type="domain" description="SLBB" evidence="18">
    <location>
        <begin position="252"/>
        <end position="345"/>
    </location>
</feature>
<evidence type="ECO:0000256" key="6">
    <source>
        <dbReference type="ARBA" id="ARBA00022692"/>
    </source>
</evidence>
<dbReference type="Gene3D" id="3.30.1950.10">
    <property type="entry name" value="wza like domain"/>
    <property type="match status" value="1"/>
</dbReference>
<dbReference type="GO" id="GO:0009279">
    <property type="term" value="C:cell outer membrane"/>
    <property type="evidence" value="ECO:0007669"/>
    <property type="project" value="UniProtKB-SubCell"/>
</dbReference>
<keyword evidence="14" id="KW-0449">Lipoprotein</keyword>
<evidence type="ECO:0000256" key="2">
    <source>
        <dbReference type="ARBA" id="ARBA00009450"/>
    </source>
</evidence>
<comment type="subcellular location">
    <subcellularLocation>
        <location evidence="1">Cell outer membrane</location>
        <topology evidence="1">Multi-pass membrane protein</topology>
    </subcellularLocation>
</comment>
<gene>
    <name evidence="19" type="ORF">C9J01_17185</name>
</gene>
<name>A0A2T3NBL1_9GAMM</name>
<feature type="domain" description="Outer-membrane lipoprotein Wza C-terminal" evidence="17">
    <location>
        <begin position="348"/>
        <end position="377"/>
    </location>
</feature>
<dbReference type="InterPro" id="IPR003715">
    <property type="entry name" value="Poly_export_N"/>
</dbReference>
<dbReference type="InterPro" id="IPR040716">
    <property type="entry name" value="Wza_C"/>
</dbReference>
<evidence type="ECO:0000256" key="4">
    <source>
        <dbReference type="ARBA" id="ARBA00022452"/>
    </source>
</evidence>
<dbReference type="GO" id="GO:0015159">
    <property type="term" value="F:polysaccharide transmembrane transporter activity"/>
    <property type="evidence" value="ECO:0007669"/>
    <property type="project" value="InterPro"/>
</dbReference>
<keyword evidence="10" id="KW-0626">Porin</keyword>
<keyword evidence="7 15" id="KW-0732">Signal</keyword>
<dbReference type="GO" id="GO:0006811">
    <property type="term" value="P:monoatomic ion transport"/>
    <property type="evidence" value="ECO:0007669"/>
    <property type="project" value="UniProtKB-KW"/>
</dbReference>
<sequence>MHFTKKFLISSLATAMLAGCTVPGSHLSVDDKAVVSSGEEQELDQQINVYPLTASQVSQFKLPRVYSQNNAALEAEIARYKYRIGPGDILNITIWDHPELTIPAGSYRSSTEAGNWVHADGSIFYPYIGLVKVEGKTVVEVRDEIAKRLAEYIESPQVDVNVASFRSQKTYITGEVNKPGQQPITNVPLTLLDAVNAAGGLATDADWRNVTLTRNGAEERLSLYALMQRGDLQQNRLLRPGDIVHVPRNDNQKVFVMGEVNDPQLLKIDRAGMSLTEALSNVGGINELSADATGVFVIRSNISGENSETAQGSAIADVYQLNIKDASALVIGTEFDLQPYDIVYVTAAPISRWNRVMAQLLPTINGFNNLTEGALRVRNWP</sequence>
<evidence type="ECO:0000256" key="12">
    <source>
        <dbReference type="ARBA" id="ARBA00023139"/>
    </source>
</evidence>
<comment type="caution">
    <text evidence="19">The sequence shown here is derived from an EMBL/GenBank/DDBJ whole genome shotgun (WGS) entry which is preliminary data.</text>
</comment>
<dbReference type="InterPro" id="IPR049712">
    <property type="entry name" value="Poly_export"/>
</dbReference>
<dbReference type="OrthoDB" id="9808421at2"/>
<feature type="domain" description="Polysaccharide export protein N-terminal" evidence="16">
    <location>
        <begin position="79"/>
        <end position="162"/>
    </location>
</feature>
<dbReference type="AlphaFoldDB" id="A0A2T3NBL1"/>
<dbReference type="Pfam" id="PF22461">
    <property type="entry name" value="SLBB_2"/>
    <property type="match status" value="2"/>
</dbReference>
<evidence type="ECO:0000256" key="7">
    <source>
        <dbReference type="ARBA" id="ARBA00022729"/>
    </source>
</evidence>
<accession>A0A2T3NBL1</accession>
<dbReference type="GO" id="GO:0046930">
    <property type="term" value="C:pore complex"/>
    <property type="evidence" value="ECO:0007669"/>
    <property type="project" value="UniProtKB-KW"/>
</dbReference>
<evidence type="ECO:0000256" key="15">
    <source>
        <dbReference type="SAM" id="SignalP"/>
    </source>
</evidence>
<dbReference type="EMBL" id="PYMB01000008">
    <property type="protein sequence ID" value="PSW11191.1"/>
    <property type="molecule type" value="Genomic_DNA"/>
</dbReference>
<evidence type="ECO:0000313" key="20">
    <source>
        <dbReference type="Proteomes" id="UP000241346"/>
    </source>
</evidence>
<keyword evidence="11" id="KW-0472">Membrane</keyword>
<comment type="similarity">
    <text evidence="2">Belongs to the BexD/CtrA/VexA family.</text>
</comment>
<evidence type="ECO:0000259" key="18">
    <source>
        <dbReference type="Pfam" id="PF22461"/>
    </source>
</evidence>
<evidence type="ECO:0000256" key="8">
    <source>
        <dbReference type="ARBA" id="ARBA00023047"/>
    </source>
</evidence>
<dbReference type="InterPro" id="IPR054765">
    <property type="entry name" value="SLBB_dom"/>
</dbReference>
<dbReference type="Proteomes" id="UP000241346">
    <property type="component" value="Unassembled WGS sequence"/>
</dbReference>
<dbReference type="Gene3D" id="1.20.5.70">
    <property type="match status" value="1"/>
</dbReference>
<dbReference type="PANTHER" id="PTHR33619:SF3">
    <property type="entry name" value="POLYSACCHARIDE EXPORT PROTEIN GFCE-RELATED"/>
    <property type="match status" value="1"/>
</dbReference>
<dbReference type="Pfam" id="PF18412">
    <property type="entry name" value="Wza_C"/>
    <property type="match status" value="1"/>
</dbReference>
<keyword evidence="5 19" id="KW-0762">Sugar transport</keyword>
<dbReference type="NCBIfam" id="NF011658">
    <property type="entry name" value="PRK15078.1"/>
    <property type="match status" value="1"/>
</dbReference>
<evidence type="ECO:0000256" key="9">
    <source>
        <dbReference type="ARBA" id="ARBA00023065"/>
    </source>
</evidence>
<dbReference type="RefSeq" id="WP_107299358.1">
    <property type="nucleotide sequence ID" value="NZ_PYMB01000008.1"/>
</dbReference>
<protein>
    <submittedName>
        <fullName evidence="19">Sugar transporter</fullName>
    </submittedName>
</protein>
<dbReference type="PROSITE" id="PS51257">
    <property type="entry name" value="PROKAR_LIPOPROTEIN"/>
    <property type="match status" value="1"/>
</dbReference>
<proteinExistence type="inferred from homology"/>
<organism evidence="19 20">
    <name type="scientific">Photobacterium rosenbergii</name>
    <dbReference type="NCBI Taxonomy" id="294936"/>
    <lineage>
        <taxon>Bacteria</taxon>
        <taxon>Pseudomonadati</taxon>
        <taxon>Pseudomonadota</taxon>
        <taxon>Gammaproteobacteria</taxon>
        <taxon>Vibrionales</taxon>
        <taxon>Vibrionaceae</taxon>
        <taxon>Photobacterium</taxon>
    </lineage>
</organism>
<reference evidence="19 20" key="1">
    <citation type="submission" date="2018-03" db="EMBL/GenBank/DDBJ databases">
        <title>Whole genome sequencing of Histamine producing bacteria.</title>
        <authorList>
            <person name="Butler K."/>
        </authorList>
    </citation>
    <scope>NUCLEOTIDE SEQUENCE [LARGE SCALE GENOMIC DNA]</scope>
    <source>
        <strain evidence="19 20">DSM 19138</strain>
    </source>
</reference>
<keyword evidence="9" id="KW-0406">Ion transport</keyword>
<dbReference type="Pfam" id="PF02563">
    <property type="entry name" value="Poly_export"/>
    <property type="match status" value="1"/>
</dbReference>
<evidence type="ECO:0000256" key="5">
    <source>
        <dbReference type="ARBA" id="ARBA00022597"/>
    </source>
</evidence>
<keyword evidence="12" id="KW-0564">Palmitate</keyword>
<feature type="chain" id="PRO_5015511167" evidence="15">
    <location>
        <begin position="19"/>
        <end position="381"/>
    </location>
</feature>
<evidence type="ECO:0000256" key="1">
    <source>
        <dbReference type="ARBA" id="ARBA00004571"/>
    </source>
</evidence>
<keyword evidence="4" id="KW-1134">Transmembrane beta strand</keyword>
<dbReference type="GO" id="GO:0015288">
    <property type="term" value="F:porin activity"/>
    <property type="evidence" value="ECO:0007669"/>
    <property type="project" value="UniProtKB-KW"/>
</dbReference>
<evidence type="ECO:0000256" key="3">
    <source>
        <dbReference type="ARBA" id="ARBA00022448"/>
    </source>
</evidence>
<dbReference type="Gene3D" id="3.10.560.10">
    <property type="entry name" value="Outer membrane lipoprotein wza domain like"/>
    <property type="match status" value="2"/>
</dbReference>
<keyword evidence="6" id="KW-0812">Transmembrane</keyword>
<feature type="domain" description="SLBB" evidence="18">
    <location>
        <begin position="168"/>
        <end position="246"/>
    </location>
</feature>
<evidence type="ECO:0000256" key="11">
    <source>
        <dbReference type="ARBA" id="ARBA00023136"/>
    </source>
</evidence>
<evidence type="ECO:0000256" key="10">
    <source>
        <dbReference type="ARBA" id="ARBA00023114"/>
    </source>
</evidence>
<evidence type="ECO:0000256" key="13">
    <source>
        <dbReference type="ARBA" id="ARBA00023237"/>
    </source>
</evidence>
<evidence type="ECO:0000256" key="14">
    <source>
        <dbReference type="ARBA" id="ARBA00023288"/>
    </source>
</evidence>
<evidence type="ECO:0000259" key="16">
    <source>
        <dbReference type="Pfam" id="PF02563"/>
    </source>
</evidence>
<evidence type="ECO:0000313" key="19">
    <source>
        <dbReference type="EMBL" id="PSW11191.1"/>
    </source>
</evidence>
<keyword evidence="13" id="KW-0998">Cell outer membrane</keyword>
<keyword evidence="3" id="KW-0813">Transport</keyword>
<evidence type="ECO:0000259" key="17">
    <source>
        <dbReference type="Pfam" id="PF18412"/>
    </source>
</evidence>
<keyword evidence="8" id="KW-0625">Polysaccharide transport</keyword>